<accession>A0AAU2VBY3</accession>
<sequence length="569" mass="63320">MLPPAGFHAPDVLEPGSLVVWVTNKEGHRKPFDFSKLSVAEPMQLSLARLFARQAKGWNSHDSARRYWEGLLAFTRLLSELESPPGDLDELTVAQLKRWRQAKVGTNGGRTNLGSMRTLLRLDARLSSGPVSEEIVRRVPGARPSKQSFEDDERERVLAAARREFRAAWLRITENHRLLMQWQAGEIEEGSREWRIGTVLDHLARTGDVPRTIVPCGGSYPTNRRLLGGTSMERTWGRLFLSRRELTSMAVLLTDKFAWNHSLYNRMPAPSRAPSAGESRAVTYQVMTEKRRASGGRWYSSENVTDFGADSAGRLITQALQATAPGRELAAALRPGTDFLMTARTNRPGHTSGDMDRPQPVGWLVFGLSKDDSKNWSRHHQAGGSPFGRLRRTTVTREGRPLQHSQGTHESVYVIPDKRVQRESRDVFADGAQEARAQAETLVFEGKVDDQADPAHAQTATTDCEDPDSSPWPAPGGGCGADFLLCLACTNAHVHPGHHPRLAHLHQQIRSLSDVTDEEAFAARWRSHLLRLEDLERKIGPTAWKGALARVTERDRTVVALLLEGDLAP</sequence>
<gene>
    <name evidence="2" type="ORF">OG549_32725</name>
</gene>
<evidence type="ECO:0000256" key="1">
    <source>
        <dbReference type="SAM" id="MobiDB-lite"/>
    </source>
</evidence>
<dbReference type="EMBL" id="CP108318">
    <property type="protein sequence ID" value="WTW65035.1"/>
    <property type="molecule type" value="Genomic_DNA"/>
</dbReference>
<evidence type="ECO:0008006" key="3">
    <source>
        <dbReference type="Google" id="ProtNLM"/>
    </source>
</evidence>
<name>A0AAU2VBY3_9ACTN</name>
<organism evidence="2">
    <name type="scientific">Streptomyces sp. NBC_00003</name>
    <dbReference type="NCBI Taxonomy" id="2903608"/>
    <lineage>
        <taxon>Bacteria</taxon>
        <taxon>Bacillati</taxon>
        <taxon>Actinomycetota</taxon>
        <taxon>Actinomycetes</taxon>
        <taxon>Kitasatosporales</taxon>
        <taxon>Streptomycetaceae</taxon>
        <taxon>Streptomyces</taxon>
    </lineage>
</organism>
<feature type="region of interest" description="Disordered" evidence="1">
    <location>
        <begin position="452"/>
        <end position="473"/>
    </location>
</feature>
<proteinExistence type="predicted"/>
<dbReference type="AlphaFoldDB" id="A0AAU2VBY3"/>
<reference evidence="2" key="1">
    <citation type="submission" date="2022-10" db="EMBL/GenBank/DDBJ databases">
        <title>The complete genomes of actinobacterial strains from the NBC collection.</title>
        <authorList>
            <person name="Joergensen T.S."/>
            <person name="Alvarez Arevalo M."/>
            <person name="Sterndorff E.B."/>
            <person name="Faurdal D."/>
            <person name="Vuksanovic O."/>
            <person name="Mourched A.-S."/>
            <person name="Charusanti P."/>
            <person name="Shaw S."/>
            <person name="Blin K."/>
            <person name="Weber T."/>
        </authorList>
    </citation>
    <scope>NUCLEOTIDE SEQUENCE</scope>
    <source>
        <strain evidence="2">NBC_00003</strain>
    </source>
</reference>
<protein>
    <recommendedName>
        <fullName evidence="3">Core-binding (CB) domain-containing protein</fullName>
    </recommendedName>
</protein>
<evidence type="ECO:0000313" key="2">
    <source>
        <dbReference type="EMBL" id="WTW65035.1"/>
    </source>
</evidence>